<comment type="caution">
    <text evidence="7">The sequence shown here is derived from an EMBL/GenBank/DDBJ whole genome shotgun (WGS) entry which is preliminary data.</text>
</comment>
<organism evidence="7 8">
    <name type="scientific">Dictyobacter aurantiacus</name>
    <dbReference type="NCBI Taxonomy" id="1936993"/>
    <lineage>
        <taxon>Bacteria</taxon>
        <taxon>Bacillati</taxon>
        <taxon>Chloroflexota</taxon>
        <taxon>Ktedonobacteria</taxon>
        <taxon>Ktedonobacterales</taxon>
        <taxon>Dictyobacteraceae</taxon>
        <taxon>Dictyobacter</taxon>
    </lineage>
</organism>
<evidence type="ECO:0000256" key="1">
    <source>
        <dbReference type="ARBA" id="ARBA00011900"/>
    </source>
</evidence>
<dbReference type="GO" id="GO:0006304">
    <property type="term" value="P:DNA modification"/>
    <property type="evidence" value="ECO:0007669"/>
    <property type="project" value="InterPro"/>
</dbReference>
<keyword evidence="3" id="KW-0808">Transferase</keyword>
<dbReference type="SUPFAM" id="SSF53335">
    <property type="entry name" value="S-adenosyl-L-methionine-dependent methyltransferases"/>
    <property type="match status" value="1"/>
</dbReference>
<dbReference type="PANTHER" id="PTHR33841:SF1">
    <property type="entry name" value="DNA METHYLTRANSFERASE A"/>
    <property type="match status" value="1"/>
</dbReference>
<reference evidence="8" key="1">
    <citation type="submission" date="2018-12" db="EMBL/GenBank/DDBJ databases">
        <title>Tengunoibacter tsumagoiensis gen. nov., sp. nov., Dictyobacter kobayashii sp. nov., D. alpinus sp. nov., and D. joshuensis sp. nov. and description of Dictyobacteraceae fam. nov. within the order Ktedonobacterales isolated from Tengu-no-mugimeshi.</title>
        <authorList>
            <person name="Wang C.M."/>
            <person name="Zheng Y."/>
            <person name="Sakai Y."/>
            <person name="Toyoda A."/>
            <person name="Minakuchi Y."/>
            <person name="Abe K."/>
            <person name="Yokota A."/>
            <person name="Yabe S."/>
        </authorList>
    </citation>
    <scope>NUCLEOTIDE SEQUENCE [LARGE SCALE GENOMIC DNA]</scope>
    <source>
        <strain evidence="8">S-27</strain>
    </source>
</reference>
<sequence>MPGQASGDGMAVCVEDQFGKQADAWCEQVRVAVEILLDAMDAAPLADKHQWFEMIGREVDGTSLSLRDTLDALYQSGSAIIMRLIVLLYMRARHLQPLRGMTDQPYGDLNILDQLLCCPASSGRYDAWKHLKLLFLLCDQYLNPGSGDFAPHYVRLFLPGDRHSIRALRRALAVLESWDMLFSDSCVKQLLTILQTTCSSVPPAPGDFKDFPVEAIGLAHQYLLDWQLCWDGQDLYLQQGVGARKASGTFYTPPTLARSLTECALEPLVYRRDQQGMLVPRTPEEIVSVKVCDPACGPGFFLLAALRYMTDALCKAYQLYCCPPVAAPEQQRARAAMLVAQQCLYGVDLNLFTVELARVSLWLEVGDDCIPLNFIDHQIKPGNALVGTWSHLYQKYPVMAWLREAGDENHTTGVHYRARQWGADLLKVRREVVKPEFQQMLLHDQEKIAGAACPEDDTLEEGQMRLYDRWCALWFWPPEHLDIAPTPATFARSSAAVDRIVATVAEKIGFFHWELEFPAVFQSGGFSAILSNPPWETLKPCSREFFQCYDPHYLSYNKQEALLVQRQLFARDEKIEQDWLAYQAYFKYMANWVRHVASPSGDSSIAGGSASFKLASGPLNERMHAPFRYQGNADLNSYKLFLELAHYLLRPEGQLGMLVPAAIYTDQGTAALRQLFLERCQWRLLFGFVNRRRIFAIHSSFKFAAIVLTKGGHTTQVALTFNQEEAQALADLREPRLLSMSRQQILSLSPSSQTILEIRDRRDLEILEKIYPHSVLLGAQHEQSWRLRYAREFDMTNDSHLFAPVAHWQSRGYAPDVSGCWIDREGKVALPLYEGRMIGAFDPALKGWVRGRGRSARWQDLPLTHKRLQPQFLMAAEIYRDSSTAVRGNKLAFMDVCSPSNARSMYASIVNGLPCGNVTPVLQPANSSIISVAALAANLNSFVYDYLLRCRLGGVHLNYFIIAETPLLSPERLCATCCPLMAARLNLILPGCASQWLELRSLLPELGQQHWRQLWAVTAHERLRLRCMLDAIVADLYGLDYADLCWILSSDPRHIKGFWRIDKEKPEPLRQTTLTLQAFEHLIRVGRETFEMEGWQLPADVAHYLGPRFTSWQCEGSIAESWRECEALADLTCNLEGKRCQQVGC</sequence>
<evidence type="ECO:0000256" key="3">
    <source>
        <dbReference type="ARBA" id="ARBA00022679"/>
    </source>
</evidence>
<dbReference type="EMBL" id="BIFQ01000002">
    <property type="protein sequence ID" value="GCE08872.1"/>
    <property type="molecule type" value="Genomic_DNA"/>
</dbReference>
<evidence type="ECO:0000256" key="2">
    <source>
        <dbReference type="ARBA" id="ARBA00022603"/>
    </source>
</evidence>
<dbReference type="PANTHER" id="PTHR33841">
    <property type="entry name" value="DNA METHYLTRANSFERASE YEEA-RELATED"/>
    <property type="match status" value="1"/>
</dbReference>
<accession>A0A401ZPW3</accession>
<dbReference type="InterPro" id="IPR011639">
    <property type="entry name" value="MethylTrfase_TaqI-like_dom"/>
</dbReference>
<feature type="domain" description="Type II methyltransferase M.TaqI-like" evidence="6">
    <location>
        <begin position="342"/>
        <end position="558"/>
    </location>
</feature>
<gene>
    <name evidence="7" type="ORF">KDAU_62010</name>
</gene>
<evidence type="ECO:0000256" key="4">
    <source>
        <dbReference type="ARBA" id="ARBA00022691"/>
    </source>
</evidence>
<dbReference type="InterPro" id="IPR029063">
    <property type="entry name" value="SAM-dependent_MTases_sf"/>
</dbReference>
<dbReference type="Proteomes" id="UP000287224">
    <property type="component" value="Unassembled WGS sequence"/>
</dbReference>
<keyword evidence="4" id="KW-0949">S-adenosyl-L-methionine</keyword>
<dbReference type="GO" id="GO:0032259">
    <property type="term" value="P:methylation"/>
    <property type="evidence" value="ECO:0007669"/>
    <property type="project" value="UniProtKB-KW"/>
</dbReference>
<protein>
    <recommendedName>
        <fullName evidence="1">site-specific DNA-methyltransferase (adenine-specific)</fullName>
        <ecNumber evidence="1">2.1.1.72</ecNumber>
    </recommendedName>
</protein>
<evidence type="ECO:0000256" key="5">
    <source>
        <dbReference type="ARBA" id="ARBA00047942"/>
    </source>
</evidence>
<evidence type="ECO:0000313" key="8">
    <source>
        <dbReference type="Proteomes" id="UP000287224"/>
    </source>
</evidence>
<evidence type="ECO:0000313" key="7">
    <source>
        <dbReference type="EMBL" id="GCE08872.1"/>
    </source>
</evidence>
<evidence type="ECO:0000259" key="6">
    <source>
        <dbReference type="Pfam" id="PF07669"/>
    </source>
</evidence>
<name>A0A401ZPW3_9CHLR</name>
<dbReference type="EC" id="2.1.1.72" evidence="1"/>
<keyword evidence="2" id="KW-0489">Methyltransferase</keyword>
<dbReference type="GO" id="GO:0009007">
    <property type="term" value="F:site-specific DNA-methyltransferase (adenine-specific) activity"/>
    <property type="evidence" value="ECO:0007669"/>
    <property type="project" value="UniProtKB-EC"/>
</dbReference>
<dbReference type="Pfam" id="PF07669">
    <property type="entry name" value="Eco57I"/>
    <property type="match status" value="1"/>
</dbReference>
<keyword evidence="8" id="KW-1185">Reference proteome</keyword>
<dbReference type="PRINTS" id="PR00507">
    <property type="entry name" value="N12N6MTFRASE"/>
</dbReference>
<proteinExistence type="predicted"/>
<comment type="catalytic activity">
    <reaction evidence="5">
        <text>a 2'-deoxyadenosine in DNA + S-adenosyl-L-methionine = an N(6)-methyl-2'-deoxyadenosine in DNA + S-adenosyl-L-homocysteine + H(+)</text>
        <dbReference type="Rhea" id="RHEA:15197"/>
        <dbReference type="Rhea" id="RHEA-COMP:12418"/>
        <dbReference type="Rhea" id="RHEA-COMP:12419"/>
        <dbReference type="ChEBI" id="CHEBI:15378"/>
        <dbReference type="ChEBI" id="CHEBI:57856"/>
        <dbReference type="ChEBI" id="CHEBI:59789"/>
        <dbReference type="ChEBI" id="CHEBI:90615"/>
        <dbReference type="ChEBI" id="CHEBI:90616"/>
        <dbReference type="EC" id="2.1.1.72"/>
    </reaction>
</comment>
<dbReference type="REBASE" id="692951">
    <property type="entry name" value="DauS27ORF62010P"/>
</dbReference>
<dbReference type="AlphaFoldDB" id="A0A401ZPW3"/>
<dbReference type="InterPro" id="IPR050953">
    <property type="entry name" value="N4_N6_ade-DNA_methylase"/>
</dbReference>
<dbReference type="Gene3D" id="3.40.50.150">
    <property type="entry name" value="Vaccinia Virus protein VP39"/>
    <property type="match status" value="2"/>
</dbReference>